<feature type="compositionally biased region" description="Acidic residues" evidence="1">
    <location>
        <begin position="363"/>
        <end position="375"/>
    </location>
</feature>
<feature type="compositionally biased region" description="Basic and acidic residues" evidence="1">
    <location>
        <begin position="710"/>
        <end position="721"/>
    </location>
</feature>
<name>A0ABP0SSB7_9DINO</name>
<feature type="region of interest" description="Disordered" evidence="1">
    <location>
        <begin position="134"/>
        <end position="162"/>
    </location>
</feature>
<dbReference type="Pfam" id="PF22597">
    <property type="entry name" value="DYN_lid"/>
    <property type="match status" value="1"/>
</dbReference>
<feature type="transmembrane region" description="Helical" evidence="2">
    <location>
        <begin position="1102"/>
        <end position="1123"/>
    </location>
</feature>
<evidence type="ECO:0000256" key="2">
    <source>
        <dbReference type="SAM" id="Phobius"/>
    </source>
</evidence>
<dbReference type="SUPFAM" id="SSF52540">
    <property type="entry name" value="P-loop containing nucleoside triphosphate hydrolases"/>
    <property type="match status" value="1"/>
</dbReference>
<feature type="domain" description="Dynein 2 heavy chain 1 cytoplasmic ATPase lid" evidence="3">
    <location>
        <begin position="1750"/>
        <end position="1799"/>
    </location>
</feature>
<feature type="region of interest" description="Disordered" evidence="1">
    <location>
        <begin position="575"/>
        <end position="595"/>
    </location>
</feature>
<feature type="transmembrane region" description="Helical" evidence="2">
    <location>
        <begin position="2264"/>
        <end position="2281"/>
    </location>
</feature>
<sequence length="2401" mass="271539">METEDALRKLMRFVESLTEYKTNIYGWLKRNGKWRFFPREDDHATKIMLWVQHIYKGLSKHQVHGALLGRSLRNIKPPSNTVGHLISWIHGGQGYAVQEHFSDGFLKMKRVSNYSREEMCTIYLFHYHPDPVEEPASQSTINKDDDKMDVNVPDDRGEKRDAPETRTVVMAPEKKRQRIYNVKKELDFLRNLHVNMTENHIIQIDCGHDWLTGCHMWSEVCNQFMVEQHLREKEKLPQLFHFHYKRTHQAYACLRTAEIYQDEEMILKAEKDGSMVRTTHASVLVGLAAFATSKKMLAAMMPTLAFGTLVDAQSTEPENQEQKSYFSVYLMIFITVILAVMLERMVTSWMSKKRRIQPVKIESDDDDDMDVDQEGDQPSSSGASFQRKRKASPRDTWEDLARKVIDEKETLKRKNKKSEEDAHLQQQEIDSLKFDNEWWKDKYEKLEEKYDDKDFELKNLKNDMTVVNARKMVLESTVSDMRAGLVKLEDENAELKMKLDRKTAASSERPAPLTPRITDNAEMAGEIEKLQKMVKFKDQEIMRHLARIKSLELPEAIFITKTGKKFHREGCPHLREGEHELSSSPSPSVSEEEAETWQKARISEEAEITELMQKVAEELDRRGLSTSSAYMSTLRQLRVATREFPGTILYGSAAVGKSTLLRSMYWLAELLNQQSWQQERSTKGHRSPTAAAGTSHAMRTRLHRVVAELAPDRPNDHDKAGAAESGQTSDRLVSDTESQEEMECHVRVIDPGEPDVYLDALWGPLYFRMERIQKEGDASARVSDYWLVGLFLLLNLALQLAISIKIDQVGLETYGDLGNTLMNDACWRVSQHQQYVGSLYPSDIEGLNDATNFDFDCVPPILTLSMFPDHLDTNKDGLWSTQECAALEAKLNTMGSDMAKNMTHVLKRMAIFDQEKRPGSKSSSNGTVSFLDLEFFKTFHGRIQACLPVDPNLCGNLEVRGKLFGMLPWLDTAHQRVEECRNQFESFCSKIFGKDYDWIHYQTSKHCGEAEFARTYEVNVAEYETVQIYKGEDDSILGPAFVSFLVLLLFIWLMLMLSEFRAIYNFLYVVWYTPSTSNVDPSFASMENDKLVIHYLPISHKLFALIGILLPRFIIGCVILTVGTRFLTATNNLQDLVLNSTALGFLIEVDNMIHTSLLGDGFEKHVMNRSEQIEVQSGIRGQHEPYGALLLALLCTAGYTYYAYYNPYGLKAVGQGIECLCAEAAHGSLLAKLTFGSHQVICFDGLLDSWADTLHGLLEQTGNRQLSNTNFTLDPESRLIFETDSLSQVSPSTLCRCGTVHLDEEALGVPRLLHRWHQQWPQKVHWLTPQAAEELLRLLELFPEACRLNRSLELHNASEALLLCSTFLRFLEVQLDGAPRQSTQTLPGQLATGRKMSTAAAAAMTSYSDKPGRNSFTGRSIHQTMRAGHMAFDYVRYVQSCFAFCLTWTLCIGPLGVPQQQLYTWLQVKIPEFQLPRGCHRLCDVFVDWSTQDAGRGWDADSGYLSPWYTQLPVHGVHDDDGAPTDFRVDDQATVTVQGMSFAFMSFNLLAAGGNVLISGSAGVGKSFAASAVERSLRSLQKWTTSSATWSRSTSLSECRGTLQHSAALRRPGRRLVAGDLVLHIEDMNLPMRREPLESLRAFVEGAPIEQDLTVRRVEGVRILGTTAPLHALHLRGGSLGHGRLQRHFVELVMPEPPEEDVKRILQTISRQVLKVPSCNALEKAFAGQAEEPLQGLKLRAEEMKPTPAQIVFSLRHLGQIMDGIAHACPWEYASRRQLAQLWVHESLRTYEDRLMQDAGRRKLREHLMQLLPSHFGLELSLTNAGPLFGVQMDSLQYRNFEDQELPPEQAFAEAVREHNAHTLSEPLAFLPLTHMVQHSLRLARAMALPSIRSALLLGPQHSGKRSACQAACCFFEADCCDVLKRLTSPATAKDEFFSLLGECMEGAARGCHQLLLIHQTPCALLTEELQEAMLDAVDCFTRHGEMPFSKEGRLALLRKADPFMFDSEDVVGAWKRFIAKSSSSFFGVISVTQIASQLHRFPGFLAGAYIDYFMPFSEEALQGILSVATGIDRDLSDRNSKFSTRQRLGRTFWVMVQGLVGIAHAVTCDEEHWHFVHSNAGPSATVAVQLEPFCMKILAAIDLFPQIFLMAPEATDLAKPANPQASGRARVGQRDQRPRGMGASLKHFLDMLQSFLVASTVRAEIVKASIVKCRREREQMIRNCSLVKQARETDLLRHSPTRAGILEEPAGWSLNSILINGSAMYISMFLVMAAPIYFGIQHMRDLLKLEQQMTGFSIKASECTCCVLNHRNPVTGEPLLCDRELVFQTLKRWYGTDTGSDDHLDRFDGVVRERLRRSVLRVVGSGAPPLRYLLAMVGTPSVAVWPQYVYLRNSNLNHVR</sequence>
<dbReference type="Gene3D" id="3.40.50.300">
    <property type="entry name" value="P-loop containing nucleotide triphosphate hydrolases"/>
    <property type="match status" value="2"/>
</dbReference>
<feature type="region of interest" description="Disordered" evidence="1">
    <location>
        <begin position="2160"/>
        <end position="2179"/>
    </location>
</feature>
<dbReference type="Proteomes" id="UP001642464">
    <property type="component" value="Unassembled WGS sequence"/>
</dbReference>
<dbReference type="EMBL" id="CAXAMM010044528">
    <property type="protein sequence ID" value="CAK9115039.1"/>
    <property type="molecule type" value="Genomic_DNA"/>
</dbReference>
<comment type="caution">
    <text evidence="4">The sequence shown here is derived from an EMBL/GenBank/DDBJ whole genome shotgun (WGS) entry which is preliminary data.</text>
</comment>
<organism evidence="4 5">
    <name type="scientific">Durusdinium trenchii</name>
    <dbReference type="NCBI Taxonomy" id="1381693"/>
    <lineage>
        <taxon>Eukaryota</taxon>
        <taxon>Sar</taxon>
        <taxon>Alveolata</taxon>
        <taxon>Dinophyceae</taxon>
        <taxon>Suessiales</taxon>
        <taxon>Symbiodiniaceae</taxon>
        <taxon>Durusdinium</taxon>
    </lineage>
</organism>
<dbReference type="InterPro" id="IPR027417">
    <property type="entry name" value="P-loop_NTPase"/>
</dbReference>
<evidence type="ECO:0000313" key="5">
    <source>
        <dbReference type="Proteomes" id="UP001642464"/>
    </source>
</evidence>
<keyword evidence="2" id="KW-0812">Transmembrane</keyword>
<accession>A0ABP0SSB7</accession>
<gene>
    <name evidence="4" type="ORF">SCF082_LOCUS53265</name>
</gene>
<dbReference type="InterPro" id="IPR026983">
    <property type="entry name" value="DHC"/>
</dbReference>
<feature type="compositionally biased region" description="Basic and acidic residues" evidence="1">
    <location>
        <begin position="142"/>
        <end position="162"/>
    </location>
</feature>
<evidence type="ECO:0000313" key="4">
    <source>
        <dbReference type="EMBL" id="CAK9115039.1"/>
    </source>
</evidence>
<dbReference type="InterPro" id="IPR054354">
    <property type="entry name" value="DYNC2H1-like_lid"/>
</dbReference>
<feature type="region of interest" description="Disordered" evidence="1">
    <location>
        <begin position="360"/>
        <end position="395"/>
    </location>
</feature>
<reference evidence="4 5" key="1">
    <citation type="submission" date="2024-02" db="EMBL/GenBank/DDBJ databases">
        <authorList>
            <person name="Chen Y."/>
            <person name="Shah S."/>
            <person name="Dougan E. K."/>
            <person name="Thang M."/>
            <person name="Chan C."/>
        </authorList>
    </citation>
    <scope>NUCLEOTIDE SEQUENCE [LARGE SCALE GENOMIC DNA]</scope>
</reference>
<keyword evidence="2" id="KW-1133">Transmembrane helix</keyword>
<keyword evidence="2" id="KW-0472">Membrane</keyword>
<dbReference type="PANTHER" id="PTHR45703:SF36">
    <property type="entry name" value="DYNEIN HEAVY CHAIN, CYTOPLASMIC"/>
    <property type="match status" value="1"/>
</dbReference>
<dbReference type="PANTHER" id="PTHR45703">
    <property type="entry name" value="DYNEIN HEAVY CHAIN"/>
    <property type="match status" value="1"/>
</dbReference>
<dbReference type="Gene3D" id="1.20.920.30">
    <property type="match status" value="1"/>
</dbReference>
<evidence type="ECO:0000259" key="3">
    <source>
        <dbReference type="Pfam" id="PF22597"/>
    </source>
</evidence>
<feature type="transmembrane region" description="Helical" evidence="2">
    <location>
        <begin position="326"/>
        <end position="346"/>
    </location>
</feature>
<feature type="transmembrane region" description="Helical" evidence="2">
    <location>
        <begin position="1036"/>
        <end position="1057"/>
    </location>
</feature>
<feature type="region of interest" description="Disordered" evidence="1">
    <location>
        <begin position="678"/>
        <end position="697"/>
    </location>
</feature>
<keyword evidence="5" id="KW-1185">Reference proteome</keyword>
<proteinExistence type="predicted"/>
<evidence type="ECO:0000256" key="1">
    <source>
        <dbReference type="SAM" id="MobiDB-lite"/>
    </source>
</evidence>
<feature type="region of interest" description="Disordered" evidence="1">
    <location>
        <begin position="710"/>
        <end position="737"/>
    </location>
</feature>
<protein>
    <submittedName>
        <fullName evidence="4">Dynein axonemal heavy chain 6 (Axonemal beta dynein heavy chain 6) (Ciliary dynein heavy chain 6)</fullName>
    </submittedName>
</protein>